<protein>
    <submittedName>
        <fullName evidence="4">Nitroreductase</fullName>
    </submittedName>
</protein>
<dbReference type="Pfam" id="PF00881">
    <property type="entry name" value="Nitroreductase"/>
    <property type="match status" value="2"/>
</dbReference>
<evidence type="ECO:0000256" key="2">
    <source>
        <dbReference type="ARBA" id="ARBA00023002"/>
    </source>
</evidence>
<comment type="similarity">
    <text evidence="1">Belongs to the nitroreductase family.</text>
</comment>
<evidence type="ECO:0000313" key="5">
    <source>
        <dbReference type="Proteomes" id="UP000192368"/>
    </source>
</evidence>
<dbReference type="GO" id="GO:0016491">
    <property type="term" value="F:oxidoreductase activity"/>
    <property type="evidence" value="ECO:0007669"/>
    <property type="project" value="UniProtKB-KW"/>
</dbReference>
<dbReference type="Proteomes" id="UP000192368">
    <property type="component" value="Unassembled WGS sequence"/>
</dbReference>
<feature type="domain" description="Nitroreductase" evidence="3">
    <location>
        <begin position="6"/>
        <end position="59"/>
    </location>
</feature>
<dbReference type="EMBL" id="FWWR01000017">
    <property type="protein sequence ID" value="SMB93334.1"/>
    <property type="molecule type" value="Genomic_DNA"/>
</dbReference>
<dbReference type="InterPro" id="IPR000415">
    <property type="entry name" value="Nitroreductase-like"/>
</dbReference>
<accession>A0A1W1VK69</accession>
<dbReference type="InterPro" id="IPR029479">
    <property type="entry name" value="Nitroreductase"/>
</dbReference>
<keyword evidence="2" id="KW-0560">Oxidoreductase</keyword>
<reference evidence="5" key="1">
    <citation type="submission" date="2017-04" db="EMBL/GenBank/DDBJ databases">
        <authorList>
            <person name="Varghese N."/>
            <person name="Submissions S."/>
        </authorList>
    </citation>
    <scope>NUCLEOTIDE SEQUENCE [LARGE SCALE GENOMIC DNA]</scope>
    <source>
        <strain evidence="5">DSM 20463</strain>
    </source>
</reference>
<evidence type="ECO:0000259" key="3">
    <source>
        <dbReference type="Pfam" id="PF00881"/>
    </source>
</evidence>
<keyword evidence="5" id="KW-1185">Reference proteome</keyword>
<evidence type="ECO:0000313" key="4">
    <source>
        <dbReference type="EMBL" id="SMB93334.1"/>
    </source>
</evidence>
<sequence>MLKDLIKERRSIRQYKEDAVDKELVKELLKFSLMGPSYKSARPVEFLVVDDKEVLEKLSGVGSFSTKYIADVPMAIVILADTETTTTWVEESAISAAYFQLLAKEEGLDTCWVNLKEGEASNGEEIQAYLKSFLNFPKNLKAVCMIPVGYGNERVRKRKDFEVDEKIHYNTF</sequence>
<evidence type="ECO:0000256" key="1">
    <source>
        <dbReference type="ARBA" id="ARBA00007118"/>
    </source>
</evidence>
<gene>
    <name evidence="4" type="ORF">SAMN00017477_2060</name>
</gene>
<dbReference type="STRING" id="573058.SAMN00017477_2060"/>
<dbReference type="AlphaFoldDB" id="A0A1W1VK69"/>
<dbReference type="RefSeq" id="WP_084231566.1">
    <property type="nucleotide sequence ID" value="NZ_FWWR01000017.1"/>
</dbReference>
<name>A0A1W1VK69_PEPAS</name>
<dbReference type="Gene3D" id="3.40.109.10">
    <property type="entry name" value="NADH Oxidase"/>
    <property type="match status" value="1"/>
</dbReference>
<organism evidence="4 5">
    <name type="scientific">Peptoniphilus asaccharolyticus DSM 20463</name>
    <dbReference type="NCBI Taxonomy" id="573058"/>
    <lineage>
        <taxon>Bacteria</taxon>
        <taxon>Bacillati</taxon>
        <taxon>Bacillota</taxon>
        <taxon>Tissierellia</taxon>
        <taxon>Tissierellales</taxon>
        <taxon>Peptoniphilaceae</taxon>
        <taxon>Peptoniphilus</taxon>
    </lineage>
</organism>
<dbReference type="PANTHER" id="PTHR43673:SF10">
    <property type="entry name" value="NADH DEHYDROGENASE_NAD(P)H NITROREDUCTASE XCC3605-RELATED"/>
    <property type="match status" value="1"/>
</dbReference>
<proteinExistence type="inferred from homology"/>
<dbReference type="PANTHER" id="PTHR43673">
    <property type="entry name" value="NAD(P)H NITROREDUCTASE YDGI-RELATED"/>
    <property type="match status" value="1"/>
</dbReference>
<dbReference type="SUPFAM" id="SSF55469">
    <property type="entry name" value="FMN-dependent nitroreductase-like"/>
    <property type="match status" value="1"/>
</dbReference>
<feature type="domain" description="Nitroreductase" evidence="3">
    <location>
        <begin position="71"/>
        <end position="150"/>
    </location>
</feature>
<dbReference type="OrthoDB" id="9812105at2"/>